<dbReference type="GeneID" id="63731947"/>
<gene>
    <name evidence="2" type="ORF">ASPVEDRAFT_77717</name>
</gene>
<dbReference type="VEuPathDB" id="FungiDB:ASPVEDRAFT_77717"/>
<dbReference type="PROSITE" id="PS51257">
    <property type="entry name" value="PROKAR_LIPOPROTEIN"/>
    <property type="match status" value="1"/>
</dbReference>
<protein>
    <recommendedName>
        <fullName evidence="4">Cyanovirin-N domain-containing protein</fullName>
    </recommendedName>
</protein>
<proteinExistence type="predicted"/>
<keyword evidence="3" id="KW-1185">Reference proteome</keyword>
<keyword evidence="1" id="KW-0732">Signal</keyword>
<evidence type="ECO:0000313" key="2">
    <source>
        <dbReference type="EMBL" id="OJI95940.1"/>
    </source>
</evidence>
<dbReference type="OrthoDB" id="4494422at2759"/>
<sequence>MRNSIPLICLAAIPLVSACTFSFQTSQNKVNFGGSNTVKCELFAYTSDDPDQYSDDPDATTEIKCAGGCGTLNINGKDWEGCIEGINDLELSGTATIKEGESTTTVWPGGQSSSQADTNPLASGRYHFFWLNNVEC</sequence>
<evidence type="ECO:0000313" key="3">
    <source>
        <dbReference type="Proteomes" id="UP000184073"/>
    </source>
</evidence>
<dbReference type="Proteomes" id="UP000184073">
    <property type="component" value="Unassembled WGS sequence"/>
</dbReference>
<accession>A0A1L9P319</accession>
<name>A0A1L9P319_ASPVE</name>
<organism evidence="2 3">
    <name type="scientific">Aspergillus versicolor CBS 583.65</name>
    <dbReference type="NCBI Taxonomy" id="1036611"/>
    <lineage>
        <taxon>Eukaryota</taxon>
        <taxon>Fungi</taxon>
        <taxon>Dikarya</taxon>
        <taxon>Ascomycota</taxon>
        <taxon>Pezizomycotina</taxon>
        <taxon>Eurotiomycetes</taxon>
        <taxon>Eurotiomycetidae</taxon>
        <taxon>Eurotiales</taxon>
        <taxon>Aspergillaceae</taxon>
        <taxon>Aspergillus</taxon>
        <taxon>Aspergillus subgen. Nidulantes</taxon>
    </lineage>
</organism>
<feature type="signal peptide" evidence="1">
    <location>
        <begin position="1"/>
        <end position="18"/>
    </location>
</feature>
<reference evidence="3" key="1">
    <citation type="journal article" date="2017" name="Genome Biol.">
        <title>Comparative genomics reveals high biological diversity and specific adaptations in the industrially and medically important fungal genus Aspergillus.</title>
        <authorList>
            <person name="de Vries R.P."/>
            <person name="Riley R."/>
            <person name="Wiebenga A."/>
            <person name="Aguilar-Osorio G."/>
            <person name="Amillis S."/>
            <person name="Uchima C.A."/>
            <person name="Anderluh G."/>
            <person name="Asadollahi M."/>
            <person name="Askin M."/>
            <person name="Barry K."/>
            <person name="Battaglia E."/>
            <person name="Bayram O."/>
            <person name="Benocci T."/>
            <person name="Braus-Stromeyer S.A."/>
            <person name="Caldana C."/>
            <person name="Canovas D."/>
            <person name="Cerqueira G.C."/>
            <person name="Chen F."/>
            <person name="Chen W."/>
            <person name="Choi C."/>
            <person name="Clum A."/>
            <person name="Dos Santos R.A."/>
            <person name="Damasio A.R."/>
            <person name="Diallinas G."/>
            <person name="Emri T."/>
            <person name="Fekete E."/>
            <person name="Flipphi M."/>
            <person name="Freyberg S."/>
            <person name="Gallo A."/>
            <person name="Gournas C."/>
            <person name="Habgood R."/>
            <person name="Hainaut M."/>
            <person name="Harispe M.L."/>
            <person name="Henrissat B."/>
            <person name="Hilden K.S."/>
            <person name="Hope R."/>
            <person name="Hossain A."/>
            <person name="Karabika E."/>
            <person name="Karaffa L."/>
            <person name="Karanyi Z."/>
            <person name="Krasevec N."/>
            <person name="Kuo A."/>
            <person name="Kusch H."/>
            <person name="LaButti K."/>
            <person name="Lagendijk E.L."/>
            <person name="Lapidus A."/>
            <person name="Levasseur A."/>
            <person name="Lindquist E."/>
            <person name="Lipzen A."/>
            <person name="Logrieco A.F."/>
            <person name="MacCabe A."/>
            <person name="Maekelae M.R."/>
            <person name="Malavazi I."/>
            <person name="Melin P."/>
            <person name="Meyer V."/>
            <person name="Mielnichuk N."/>
            <person name="Miskei M."/>
            <person name="Molnar A.P."/>
            <person name="Mule G."/>
            <person name="Ngan C.Y."/>
            <person name="Orejas M."/>
            <person name="Orosz E."/>
            <person name="Ouedraogo J.P."/>
            <person name="Overkamp K.M."/>
            <person name="Park H.-S."/>
            <person name="Perrone G."/>
            <person name="Piumi F."/>
            <person name="Punt P.J."/>
            <person name="Ram A.F."/>
            <person name="Ramon A."/>
            <person name="Rauscher S."/>
            <person name="Record E."/>
            <person name="Riano-Pachon D.M."/>
            <person name="Robert V."/>
            <person name="Roehrig J."/>
            <person name="Ruller R."/>
            <person name="Salamov A."/>
            <person name="Salih N.S."/>
            <person name="Samson R.A."/>
            <person name="Sandor E."/>
            <person name="Sanguinetti M."/>
            <person name="Schuetze T."/>
            <person name="Sepcic K."/>
            <person name="Shelest E."/>
            <person name="Sherlock G."/>
            <person name="Sophianopoulou V."/>
            <person name="Squina F.M."/>
            <person name="Sun H."/>
            <person name="Susca A."/>
            <person name="Todd R.B."/>
            <person name="Tsang A."/>
            <person name="Unkles S.E."/>
            <person name="van de Wiele N."/>
            <person name="van Rossen-Uffink D."/>
            <person name="Oliveira J.V."/>
            <person name="Vesth T.C."/>
            <person name="Visser J."/>
            <person name="Yu J.-H."/>
            <person name="Zhou M."/>
            <person name="Andersen M.R."/>
            <person name="Archer D.B."/>
            <person name="Baker S.E."/>
            <person name="Benoit I."/>
            <person name="Brakhage A.A."/>
            <person name="Braus G.H."/>
            <person name="Fischer R."/>
            <person name="Frisvad J.C."/>
            <person name="Goldman G.H."/>
            <person name="Houbraken J."/>
            <person name="Oakley B."/>
            <person name="Pocsi I."/>
            <person name="Scazzocchio C."/>
            <person name="Seiboth B."/>
            <person name="vanKuyk P.A."/>
            <person name="Wortman J."/>
            <person name="Dyer P.S."/>
            <person name="Grigoriev I.V."/>
        </authorList>
    </citation>
    <scope>NUCLEOTIDE SEQUENCE [LARGE SCALE GENOMIC DNA]</scope>
    <source>
        <strain evidence="3">CBS 583.65</strain>
    </source>
</reference>
<dbReference type="EMBL" id="KV878125">
    <property type="protein sequence ID" value="OJI95940.1"/>
    <property type="molecule type" value="Genomic_DNA"/>
</dbReference>
<evidence type="ECO:0000256" key="1">
    <source>
        <dbReference type="SAM" id="SignalP"/>
    </source>
</evidence>
<dbReference type="RefSeq" id="XP_040661703.1">
    <property type="nucleotide sequence ID" value="XM_040816436.1"/>
</dbReference>
<dbReference type="AlphaFoldDB" id="A0A1L9P319"/>
<evidence type="ECO:0008006" key="4">
    <source>
        <dbReference type="Google" id="ProtNLM"/>
    </source>
</evidence>
<feature type="chain" id="PRO_5012137577" description="Cyanovirin-N domain-containing protein" evidence="1">
    <location>
        <begin position="19"/>
        <end position="136"/>
    </location>
</feature>